<feature type="region of interest" description="Disordered" evidence="11">
    <location>
        <begin position="890"/>
        <end position="913"/>
    </location>
</feature>
<keyword evidence="8" id="KW-0862">Zinc</keyword>
<dbReference type="Gene3D" id="2.60.200.40">
    <property type="match status" value="1"/>
</dbReference>
<dbReference type="EC" id="2.7.1.107" evidence="10"/>
<dbReference type="Gene3D" id="3.40.50.10330">
    <property type="entry name" value="Probable inorganic polyphosphate/atp-NAD kinase, domain 1"/>
    <property type="match status" value="1"/>
</dbReference>
<dbReference type="PROSITE" id="PS50081">
    <property type="entry name" value="ZF_DAG_PE_2"/>
    <property type="match status" value="1"/>
</dbReference>
<dbReference type="InterPro" id="IPR017438">
    <property type="entry name" value="ATP-NAD_kinase_N"/>
</dbReference>
<keyword evidence="9 10" id="KW-0067">ATP-binding</keyword>
<dbReference type="InterPro" id="IPR016064">
    <property type="entry name" value="NAD/diacylglycerol_kinase_sf"/>
</dbReference>
<dbReference type="SUPFAM" id="SSF57889">
    <property type="entry name" value="Cysteine-rich domain"/>
    <property type="match status" value="1"/>
</dbReference>
<proteinExistence type="inferred from homology"/>
<feature type="compositionally biased region" description="Low complexity" evidence="11">
    <location>
        <begin position="891"/>
        <end position="912"/>
    </location>
</feature>
<keyword evidence="5" id="KW-0677">Repeat</keyword>
<accession>A0A8J2QWQ9</accession>
<dbReference type="FunFam" id="2.60.200.40:FF:000012">
    <property type="entry name" value="Diacylglycerol kinase"/>
    <property type="match status" value="1"/>
</dbReference>
<keyword evidence="6 10" id="KW-0547">Nucleotide-binding</keyword>
<evidence type="ECO:0000256" key="3">
    <source>
        <dbReference type="ARBA" id="ARBA00022679"/>
    </source>
</evidence>
<dbReference type="PANTHER" id="PTHR11255">
    <property type="entry name" value="DIACYLGLYCEROL KINASE"/>
    <property type="match status" value="1"/>
</dbReference>
<keyword evidence="3 10" id="KW-0808">Transferase</keyword>
<evidence type="ECO:0000313" key="15">
    <source>
        <dbReference type="Proteomes" id="UP000789524"/>
    </source>
</evidence>
<feature type="region of interest" description="Disordered" evidence="11">
    <location>
        <begin position="844"/>
        <end position="876"/>
    </location>
</feature>
<comment type="caution">
    <text evidence="14">The sequence shown here is derived from an EMBL/GenBank/DDBJ whole genome shotgun (WGS) entry which is preliminary data.</text>
</comment>
<feature type="region of interest" description="Disordered" evidence="11">
    <location>
        <begin position="410"/>
        <end position="430"/>
    </location>
</feature>
<dbReference type="GO" id="GO:0005886">
    <property type="term" value="C:plasma membrane"/>
    <property type="evidence" value="ECO:0007669"/>
    <property type="project" value="TreeGrafter"/>
</dbReference>
<reference evidence="14" key="1">
    <citation type="submission" date="2021-09" db="EMBL/GenBank/DDBJ databases">
        <authorList>
            <person name="Martin H S."/>
        </authorList>
    </citation>
    <scope>NUCLEOTIDE SEQUENCE</scope>
</reference>
<dbReference type="AlphaFoldDB" id="A0A8J2QWQ9"/>
<dbReference type="Gene3D" id="3.30.60.20">
    <property type="match status" value="1"/>
</dbReference>
<dbReference type="InterPro" id="IPR001206">
    <property type="entry name" value="Diacylglycerol_kinase_cat_dom"/>
</dbReference>
<name>A0A8J2QWQ9_9NEOP</name>
<dbReference type="InterPro" id="IPR002219">
    <property type="entry name" value="PKC_DAG/PE"/>
</dbReference>
<dbReference type="SUPFAM" id="SSF53098">
    <property type="entry name" value="Ribonuclease H-like"/>
    <property type="match status" value="1"/>
</dbReference>
<dbReference type="OrthoDB" id="242257at2759"/>
<evidence type="ECO:0000256" key="10">
    <source>
        <dbReference type="RuleBase" id="RU361128"/>
    </source>
</evidence>
<dbReference type="InterPro" id="IPR012337">
    <property type="entry name" value="RNaseH-like_sf"/>
</dbReference>
<feature type="domain" description="Phorbol-ester/DAG-type" evidence="12">
    <location>
        <begin position="304"/>
        <end position="359"/>
    </location>
</feature>
<evidence type="ECO:0000256" key="5">
    <source>
        <dbReference type="ARBA" id="ARBA00022737"/>
    </source>
</evidence>
<dbReference type="EMBL" id="CAKASE010000070">
    <property type="protein sequence ID" value="CAG9573412.1"/>
    <property type="molecule type" value="Genomic_DNA"/>
</dbReference>
<sequence>MFSKVSTENEQSLAASYEVSLQLARAKKPFSDGALIKKCAVEMAKRFMQPKLAEKFESVALSHQTVARRIEDMGNYITKSLCDYFVDCEYYSICLDESTDQTDVSQLIIFIRCISKDFTITEEMLDLIPFHGTTKGSDIFEAVNKTIVEYGGFRKCSCIVTDGAKAMTGKVTGFAGLLIQNGIDCPLFHCIIHQEALCGKSLRQMNAMKVVIRITNLIRGGNRSLTHRKFRDFLCEIDANYRDLLLHSEIRWLSAGQCLQRFFALRKEIPLFLKNEISSDTSELQDKMRDPQFLADLAFLTDMTQHLNELNLKLQGNCHGKCARCRKKIKGYNGITGLHCRWCHITLHNRCVGSAGGACTLGRHARHILPPTAIRPLVLDRQRSLPHRHTPDKQTLPVSISLPISIAATTEEKKEEKEKEKEHRAPPISFQITPPEGTCPLLVFINPKSGGRQGSRVLRKLQYILNPRQVHDIAKGGPMQGLQTFKDVRNYRVICCGGDGTVGWVLETMDKIQMECRPAVGVIPLGTGNDLARCLRWGGGYEGESIHKILDKIGRASTVMMDRWHIHVENSTDEVEQLQMPDSAPHPTSVPYNIINNYFSIGVDAAICVKFHTERERNPDKFSSRMKNKLWYFEFATSEQFAASCKNLHENIELVCDGVSLELNKGPALQGVALLNIPYAHGGSNLWGASGAHRRGRFPDAQQDIGDKLIEVIGLENCLHMGQVRTGLRASGRRLAQCSSIRLITKRTFPMQIDGEPWMQPPCKDIDFEGFRWFLDTFLEVTTPDDLARHLFLSFVRRDKRPALREMAAASSTTACAAVTAHADHPAKLSLASKIHGLAERLQQLGKGSGDSVDGEKGSRSRTGSVHPMFSVTTHPSYSSHELCLGRLETSPSHSQMSRNSSRKSSNSLRVNQSTKIEDFKHLMRRPSTIEVHTARVSLKDIVCYLSLLEAGRPEDKLECKNTTSR</sequence>
<dbReference type="PANTHER" id="PTHR11255:SF48">
    <property type="entry name" value="DIACYLGLYCEROL KINASE 1"/>
    <property type="match status" value="1"/>
</dbReference>
<dbReference type="GO" id="GO:0046872">
    <property type="term" value="F:metal ion binding"/>
    <property type="evidence" value="ECO:0007669"/>
    <property type="project" value="UniProtKB-KW"/>
</dbReference>
<keyword evidence="4" id="KW-0479">Metal-binding</keyword>
<dbReference type="Pfam" id="PF14513">
    <property type="entry name" value="DAG_kinase_N"/>
    <property type="match status" value="1"/>
</dbReference>
<keyword evidence="7 10" id="KW-0418">Kinase</keyword>
<evidence type="ECO:0000256" key="6">
    <source>
        <dbReference type="ARBA" id="ARBA00022741"/>
    </source>
</evidence>
<dbReference type="SMART" id="SM00045">
    <property type="entry name" value="DAGKa"/>
    <property type="match status" value="1"/>
</dbReference>
<gene>
    <name evidence="14" type="ORF">DCHRY22_LOCUS10436</name>
</gene>
<dbReference type="InterPro" id="IPR037607">
    <property type="entry name" value="DGK"/>
</dbReference>
<evidence type="ECO:0000256" key="1">
    <source>
        <dbReference type="ARBA" id="ARBA00001383"/>
    </source>
</evidence>
<dbReference type="GO" id="GO:0004143">
    <property type="term" value="F:ATP-dependent diacylglycerol kinase activity"/>
    <property type="evidence" value="ECO:0007669"/>
    <property type="project" value="UniProtKB-EC"/>
</dbReference>
<dbReference type="InterPro" id="IPR046349">
    <property type="entry name" value="C1-like_sf"/>
</dbReference>
<feature type="compositionally biased region" description="Basic and acidic residues" evidence="11">
    <location>
        <begin position="410"/>
        <end position="425"/>
    </location>
</feature>
<evidence type="ECO:0000256" key="7">
    <source>
        <dbReference type="ARBA" id="ARBA00022777"/>
    </source>
</evidence>
<comment type="catalytic activity">
    <reaction evidence="1 10">
        <text>a 1,2-diacyl-sn-glycerol + ATP = a 1,2-diacyl-sn-glycero-3-phosphate + ADP + H(+)</text>
        <dbReference type="Rhea" id="RHEA:10272"/>
        <dbReference type="ChEBI" id="CHEBI:15378"/>
        <dbReference type="ChEBI" id="CHEBI:17815"/>
        <dbReference type="ChEBI" id="CHEBI:30616"/>
        <dbReference type="ChEBI" id="CHEBI:58608"/>
        <dbReference type="ChEBI" id="CHEBI:456216"/>
        <dbReference type="EC" id="2.7.1.107"/>
    </reaction>
</comment>
<dbReference type="FunFam" id="3.40.50.10330:FF:000003">
    <property type="entry name" value="Diacylglycerol kinase"/>
    <property type="match status" value="1"/>
</dbReference>
<dbReference type="Gene3D" id="1.10.238.110">
    <property type="entry name" value="Diacylglycerol kinase alpha"/>
    <property type="match status" value="1"/>
</dbReference>
<evidence type="ECO:0000256" key="4">
    <source>
        <dbReference type="ARBA" id="ARBA00022723"/>
    </source>
</evidence>
<dbReference type="CDD" id="cd20851">
    <property type="entry name" value="C1_DGK_typeI_like_rpt2"/>
    <property type="match status" value="1"/>
</dbReference>
<evidence type="ECO:0000256" key="9">
    <source>
        <dbReference type="ARBA" id="ARBA00022840"/>
    </source>
</evidence>
<feature type="domain" description="DAGKc" evidence="13">
    <location>
        <begin position="436"/>
        <end position="570"/>
    </location>
</feature>
<evidence type="ECO:0000313" key="14">
    <source>
        <dbReference type="EMBL" id="CAG9573412.1"/>
    </source>
</evidence>
<dbReference type="GO" id="GO:0005524">
    <property type="term" value="F:ATP binding"/>
    <property type="evidence" value="ECO:0007669"/>
    <property type="project" value="UniProtKB-KW"/>
</dbReference>
<dbReference type="InterPro" id="IPR011992">
    <property type="entry name" value="EF-hand-dom_pair"/>
</dbReference>
<dbReference type="SMART" id="SM00046">
    <property type="entry name" value="DAGKc"/>
    <property type="match status" value="1"/>
</dbReference>
<dbReference type="Pfam" id="PF00781">
    <property type="entry name" value="DAGK_cat"/>
    <property type="match status" value="1"/>
</dbReference>
<evidence type="ECO:0000259" key="12">
    <source>
        <dbReference type="PROSITE" id="PS50081"/>
    </source>
</evidence>
<evidence type="ECO:0000256" key="8">
    <source>
        <dbReference type="ARBA" id="ARBA00022833"/>
    </source>
</evidence>
<dbReference type="PROSITE" id="PS50146">
    <property type="entry name" value="DAGK"/>
    <property type="match status" value="1"/>
</dbReference>
<keyword evidence="15" id="KW-1185">Reference proteome</keyword>
<dbReference type="SUPFAM" id="SSF47473">
    <property type="entry name" value="EF-hand"/>
    <property type="match status" value="1"/>
</dbReference>
<dbReference type="SUPFAM" id="SSF111331">
    <property type="entry name" value="NAD kinase/diacylglycerol kinase-like"/>
    <property type="match status" value="1"/>
</dbReference>
<comment type="similarity">
    <text evidence="2 10">Belongs to the eukaryotic diacylglycerol kinase family.</text>
</comment>
<evidence type="ECO:0000256" key="11">
    <source>
        <dbReference type="SAM" id="MobiDB-lite"/>
    </source>
</evidence>
<organism evidence="14 15">
    <name type="scientific">Danaus chrysippus</name>
    <name type="common">African queen</name>
    <dbReference type="NCBI Taxonomy" id="151541"/>
    <lineage>
        <taxon>Eukaryota</taxon>
        <taxon>Metazoa</taxon>
        <taxon>Ecdysozoa</taxon>
        <taxon>Arthropoda</taxon>
        <taxon>Hexapoda</taxon>
        <taxon>Insecta</taxon>
        <taxon>Pterygota</taxon>
        <taxon>Neoptera</taxon>
        <taxon>Endopterygota</taxon>
        <taxon>Lepidoptera</taxon>
        <taxon>Glossata</taxon>
        <taxon>Ditrysia</taxon>
        <taxon>Papilionoidea</taxon>
        <taxon>Nymphalidae</taxon>
        <taxon>Danainae</taxon>
        <taxon>Danaini</taxon>
        <taxon>Danaina</taxon>
        <taxon>Danaus</taxon>
        <taxon>Anosia</taxon>
    </lineage>
</organism>
<dbReference type="Pfam" id="PF00130">
    <property type="entry name" value="C1_1"/>
    <property type="match status" value="1"/>
</dbReference>
<dbReference type="GO" id="GO:0007200">
    <property type="term" value="P:phospholipase C-activating G protein-coupled receptor signaling pathway"/>
    <property type="evidence" value="ECO:0007669"/>
    <property type="project" value="InterPro"/>
</dbReference>
<dbReference type="InterPro" id="IPR029477">
    <property type="entry name" value="DAG_kinase_typeI_N"/>
</dbReference>
<dbReference type="InterPro" id="IPR000756">
    <property type="entry name" value="Diacylglycerol_kin_accessory"/>
</dbReference>
<dbReference type="Pfam" id="PF00609">
    <property type="entry name" value="DAGK_acc"/>
    <property type="match status" value="1"/>
</dbReference>
<evidence type="ECO:0000259" key="13">
    <source>
        <dbReference type="PROSITE" id="PS50146"/>
    </source>
</evidence>
<evidence type="ECO:0000256" key="2">
    <source>
        <dbReference type="ARBA" id="ARBA00009280"/>
    </source>
</evidence>
<dbReference type="Proteomes" id="UP000789524">
    <property type="component" value="Unassembled WGS sequence"/>
</dbReference>
<protein>
    <recommendedName>
        <fullName evidence="10">Diacylglycerol kinase</fullName>
        <shortName evidence="10">DAG kinase</shortName>
        <ecNumber evidence="10">2.7.1.107</ecNumber>
    </recommendedName>
</protein>
<dbReference type="InterPro" id="IPR038199">
    <property type="entry name" value="DGK_typeI_N_sf"/>
</dbReference>